<keyword evidence="1" id="KW-0472">Membrane</keyword>
<feature type="transmembrane region" description="Helical" evidence="1">
    <location>
        <begin position="23"/>
        <end position="42"/>
    </location>
</feature>
<keyword evidence="1" id="KW-0812">Transmembrane</keyword>
<evidence type="ECO:0000256" key="1">
    <source>
        <dbReference type="SAM" id="Phobius"/>
    </source>
</evidence>
<name>A0A6N9Q5V7_9BACL</name>
<evidence type="ECO:0000313" key="3">
    <source>
        <dbReference type="Proteomes" id="UP000448943"/>
    </source>
</evidence>
<keyword evidence="1" id="KW-1133">Transmembrane helix</keyword>
<evidence type="ECO:0000313" key="2">
    <source>
        <dbReference type="EMBL" id="NBI30238.1"/>
    </source>
</evidence>
<accession>A0A6N9Q5V7</accession>
<organism evidence="2 3">
    <name type="scientific">Chengkuizengella marina</name>
    <dbReference type="NCBI Taxonomy" id="2507566"/>
    <lineage>
        <taxon>Bacteria</taxon>
        <taxon>Bacillati</taxon>
        <taxon>Bacillota</taxon>
        <taxon>Bacilli</taxon>
        <taxon>Bacillales</taxon>
        <taxon>Paenibacillaceae</taxon>
        <taxon>Chengkuizengella</taxon>
    </lineage>
</organism>
<dbReference type="Proteomes" id="UP000448943">
    <property type="component" value="Unassembled WGS sequence"/>
</dbReference>
<protein>
    <submittedName>
        <fullName evidence="2">Uncharacterized protein</fullName>
    </submittedName>
</protein>
<dbReference type="AlphaFoldDB" id="A0A6N9Q5V7"/>
<comment type="caution">
    <text evidence="2">The sequence shown here is derived from an EMBL/GenBank/DDBJ whole genome shotgun (WGS) entry which is preliminary data.</text>
</comment>
<sequence>MQGLYFDFLLKNKINNVMNMKKTLIVLFIILVIIQLTSFNLYELKNYELACCGSGGGGP</sequence>
<gene>
    <name evidence="2" type="ORF">ERL59_14910</name>
</gene>
<keyword evidence="3" id="KW-1185">Reference proteome</keyword>
<dbReference type="RefSeq" id="WP_160647046.1">
    <property type="nucleotide sequence ID" value="NZ_SIJB01000030.1"/>
</dbReference>
<dbReference type="EMBL" id="SIJB01000030">
    <property type="protein sequence ID" value="NBI30238.1"/>
    <property type="molecule type" value="Genomic_DNA"/>
</dbReference>
<proteinExistence type="predicted"/>
<reference evidence="2 3" key="1">
    <citation type="submission" date="2019-01" db="EMBL/GenBank/DDBJ databases">
        <title>Chengkuizengella sp. nov., isolated from deep-sea sediment of East Pacific Ocean.</title>
        <authorList>
            <person name="Yang J."/>
            <person name="Lai Q."/>
            <person name="Shao Z."/>
        </authorList>
    </citation>
    <scope>NUCLEOTIDE SEQUENCE [LARGE SCALE GENOMIC DNA]</scope>
    <source>
        <strain evidence="2 3">YPA3-1-1</strain>
    </source>
</reference>